<evidence type="ECO:0000259" key="5">
    <source>
        <dbReference type="PROSITE" id="PS50043"/>
    </source>
</evidence>
<organism evidence="7 8">
    <name type="scientific">Actinacidiphila oryziradicis</name>
    <dbReference type="NCBI Taxonomy" id="2571141"/>
    <lineage>
        <taxon>Bacteria</taxon>
        <taxon>Bacillati</taxon>
        <taxon>Actinomycetota</taxon>
        <taxon>Actinomycetes</taxon>
        <taxon>Kitasatosporales</taxon>
        <taxon>Streptomycetaceae</taxon>
        <taxon>Actinacidiphila</taxon>
    </lineage>
</organism>
<dbReference type="CDD" id="cd06170">
    <property type="entry name" value="LuxR_C_like"/>
    <property type="match status" value="1"/>
</dbReference>
<keyword evidence="1 3" id="KW-0597">Phosphoprotein</keyword>
<dbReference type="InterPro" id="IPR001789">
    <property type="entry name" value="Sig_transdc_resp-reg_receiver"/>
</dbReference>
<dbReference type="PANTHER" id="PTHR43214:SF38">
    <property type="entry name" value="NITRATE_NITRITE RESPONSE REGULATOR PROTEIN NARL"/>
    <property type="match status" value="1"/>
</dbReference>
<dbReference type="Proteomes" id="UP000305778">
    <property type="component" value="Unassembled WGS sequence"/>
</dbReference>
<dbReference type="SUPFAM" id="SSF52172">
    <property type="entry name" value="CheY-like"/>
    <property type="match status" value="1"/>
</dbReference>
<dbReference type="EMBL" id="SUMC01000026">
    <property type="protein sequence ID" value="TKA08886.1"/>
    <property type="molecule type" value="Genomic_DNA"/>
</dbReference>
<dbReference type="InterPro" id="IPR016032">
    <property type="entry name" value="Sig_transdc_resp-reg_C-effctor"/>
</dbReference>
<feature type="domain" description="HTH luxR-type" evidence="5">
    <location>
        <begin position="160"/>
        <end position="225"/>
    </location>
</feature>
<dbReference type="GO" id="GO:0006355">
    <property type="term" value="P:regulation of DNA-templated transcription"/>
    <property type="evidence" value="ECO:0007669"/>
    <property type="project" value="InterPro"/>
</dbReference>
<feature type="region of interest" description="Disordered" evidence="4">
    <location>
        <begin position="149"/>
        <end position="169"/>
    </location>
</feature>
<evidence type="ECO:0000256" key="3">
    <source>
        <dbReference type="PROSITE-ProRule" id="PRU00169"/>
    </source>
</evidence>
<dbReference type="AlphaFoldDB" id="A0A4U0SH84"/>
<protein>
    <submittedName>
        <fullName evidence="7">Response regulator transcription factor</fullName>
    </submittedName>
</protein>
<dbReference type="PANTHER" id="PTHR43214">
    <property type="entry name" value="TWO-COMPONENT RESPONSE REGULATOR"/>
    <property type="match status" value="1"/>
</dbReference>
<dbReference type="SMART" id="SM00421">
    <property type="entry name" value="HTH_LUXR"/>
    <property type="match status" value="1"/>
</dbReference>
<evidence type="ECO:0000259" key="6">
    <source>
        <dbReference type="PROSITE" id="PS50110"/>
    </source>
</evidence>
<dbReference type="PROSITE" id="PS50043">
    <property type="entry name" value="HTH_LUXR_2"/>
    <property type="match status" value="1"/>
</dbReference>
<evidence type="ECO:0000256" key="1">
    <source>
        <dbReference type="ARBA" id="ARBA00022553"/>
    </source>
</evidence>
<proteinExistence type="predicted"/>
<dbReference type="InterPro" id="IPR058245">
    <property type="entry name" value="NreC/VraR/RcsB-like_REC"/>
</dbReference>
<gene>
    <name evidence="7" type="ORF">FCI23_25190</name>
</gene>
<evidence type="ECO:0000256" key="2">
    <source>
        <dbReference type="ARBA" id="ARBA00023125"/>
    </source>
</evidence>
<dbReference type="InterPro" id="IPR011006">
    <property type="entry name" value="CheY-like_superfamily"/>
</dbReference>
<dbReference type="InterPro" id="IPR000792">
    <property type="entry name" value="Tscrpt_reg_LuxR_C"/>
</dbReference>
<dbReference type="Pfam" id="PF00072">
    <property type="entry name" value="Response_reg"/>
    <property type="match status" value="1"/>
</dbReference>
<dbReference type="Pfam" id="PF00196">
    <property type="entry name" value="GerE"/>
    <property type="match status" value="1"/>
</dbReference>
<dbReference type="InterPro" id="IPR039420">
    <property type="entry name" value="WalR-like"/>
</dbReference>
<evidence type="ECO:0000256" key="4">
    <source>
        <dbReference type="SAM" id="MobiDB-lite"/>
    </source>
</evidence>
<name>A0A4U0SH84_9ACTN</name>
<keyword evidence="2" id="KW-0238">DNA-binding</keyword>
<dbReference type="SUPFAM" id="SSF46894">
    <property type="entry name" value="C-terminal effector domain of the bipartite response regulators"/>
    <property type="match status" value="1"/>
</dbReference>
<comment type="caution">
    <text evidence="7">The sequence shown here is derived from an EMBL/GenBank/DDBJ whole genome shotgun (WGS) entry which is preliminary data.</text>
</comment>
<dbReference type="OrthoDB" id="4294555at2"/>
<dbReference type="SMART" id="SM00448">
    <property type="entry name" value="REC"/>
    <property type="match status" value="1"/>
</dbReference>
<evidence type="ECO:0000313" key="8">
    <source>
        <dbReference type="Proteomes" id="UP000305778"/>
    </source>
</evidence>
<dbReference type="PROSITE" id="PS50110">
    <property type="entry name" value="RESPONSE_REGULATORY"/>
    <property type="match status" value="1"/>
</dbReference>
<dbReference type="CDD" id="cd17535">
    <property type="entry name" value="REC_NarL-like"/>
    <property type="match status" value="1"/>
</dbReference>
<dbReference type="PRINTS" id="PR00038">
    <property type="entry name" value="HTHLUXR"/>
</dbReference>
<feature type="domain" description="Response regulatory" evidence="6">
    <location>
        <begin position="12"/>
        <end position="130"/>
    </location>
</feature>
<dbReference type="Gene3D" id="3.40.50.2300">
    <property type="match status" value="1"/>
</dbReference>
<dbReference type="GO" id="GO:0003677">
    <property type="term" value="F:DNA binding"/>
    <property type="evidence" value="ECO:0007669"/>
    <property type="project" value="UniProtKB-KW"/>
</dbReference>
<evidence type="ECO:0000313" key="7">
    <source>
        <dbReference type="EMBL" id="TKA08886.1"/>
    </source>
</evidence>
<feature type="modified residue" description="4-aspartylphosphate" evidence="3">
    <location>
        <position position="67"/>
    </location>
</feature>
<sequence>MVITSQESDVIGIAIVDDHPIALRGIDYLLADVDDIKVVAAADSVEELRRQLADAPDGPTPDVILLDLYHDGDTACLEAIAELATSTRVLVISASGRPEDVTGAIRAGACGYITKNTPLEMFRTAIYTAAGGGFWLSSKLADILCTELSNHRPPPQAPKPSDGAQPLAPREEETLSLIARGFTHTQVATRMGISRATVDTYVERIRTKLQLGNKAELTRAALARAAEHDQR</sequence>
<keyword evidence="8" id="KW-1185">Reference proteome</keyword>
<dbReference type="GO" id="GO:0000160">
    <property type="term" value="P:phosphorelay signal transduction system"/>
    <property type="evidence" value="ECO:0007669"/>
    <property type="project" value="InterPro"/>
</dbReference>
<reference evidence="7 8" key="1">
    <citation type="submission" date="2019-04" db="EMBL/GenBank/DDBJ databases">
        <title>Streptomyces oryziradicis sp. nov., a novel actinomycete isolated from rhizosphere soil of rice (Oryza sativa L.).</title>
        <authorList>
            <person name="Li C."/>
        </authorList>
    </citation>
    <scope>NUCLEOTIDE SEQUENCE [LARGE SCALE GENOMIC DNA]</scope>
    <source>
        <strain evidence="7 8">NEAU-C40</strain>
    </source>
</reference>
<accession>A0A4U0SH84</accession>